<reference evidence="5" key="1">
    <citation type="journal article" date="2023" name="Antibiotics">
        <title>Prevalence and Molecular Characterization of Methicillin-Resistant Staphylococci (MRS) and Mammaliicocci (MRM) in Dromedary Camels from Algeria: First Detection of SCCmec-mecC Hybrid in Methicillin-Resistant Mammaliicoccus lentus.</title>
        <authorList>
            <person name="Belhout C."/>
            <person name="Boyen F."/>
            <person name="Vereecke N."/>
            <person name="Theuns S."/>
            <person name="Taibi N."/>
            <person name="Stegger M."/>
            <person name="de la Fe-Rodriguez P.Y."/>
            <person name="Bouayad L."/>
            <person name="Elgroud R."/>
            <person name="Butaye P."/>
        </authorList>
    </citation>
    <scope>NUCLEOTIDE SEQUENCE</scope>
    <source>
        <strain evidence="5">7048</strain>
    </source>
</reference>
<sequence length="200" mass="22638">MELQDVINKRRSVKQYEPYEMDRETITKLLNKASLSPSAWNLQQWKVIVAHSDEAKEKLYEAANKQIKIKESSATFIVLGDLNAHITIGDIADDWIQHNHIPAEKREGLIQSVNTFFEDETNKRDEAVRGASLFAMNLMLISEDEGYATCPMIGFDKQAVVDSFNIDDNLVPAMLITIGKGEMSNERASRHDASSFAKFE</sequence>
<dbReference type="SUPFAM" id="SSF55469">
    <property type="entry name" value="FMN-dependent nitroreductase-like"/>
    <property type="match status" value="1"/>
</dbReference>
<evidence type="ECO:0000259" key="4">
    <source>
        <dbReference type="Pfam" id="PF00881"/>
    </source>
</evidence>
<evidence type="ECO:0000313" key="6">
    <source>
        <dbReference type="Proteomes" id="UP001223261"/>
    </source>
</evidence>
<dbReference type="Gene3D" id="3.40.109.10">
    <property type="entry name" value="NADH Oxidase"/>
    <property type="match status" value="1"/>
</dbReference>
<feature type="domain" description="Nitroreductase" evidence="4">
    <location>
        <begin position="7"/>
        <end position="180"/>
    </location>
</feature>
<evidence type="ECO:0000256" key="2">
    <source>
        <dbReference type="ARBA" id="ARBA00007118"/>
    </source>
</evidence>
<dbReference type="PANTHER" id="PTHR43673">
    <property type="entry name" value="NAD(P)H NITROREDUCTASE YDGI-RELATED"/>
    <property type="match status" value="1"/>
</dbReference>
<organism evidence="5 6">
    <name type="scientific">Mammaliicoccus lentus</name>
    <name type="common">Staphylococcus lentus</name>
    <dbReference type="NCBI Taxonomy" id="42858"/>
    <lineage>
        <taxon>Bacteria</taxon>
        <taxon>Bacillati</taxon>
        <taxon>Bacillota</taxon>
        <taxon>Bacilli</taxon>
        <taxon>Bacillales</taxon>
        <taxon>Staphylococcaceae</taxon>
        <taxon>Mammaliicoccus</taxon>
    </lineage>
</organism>
<evidence type="ECO:0000313" key="5">
    <source>
        <dbReference type="EMBL" id="WHI59465.1"/>
    </source>
</evidence>
<dbReference type="EMBL" id="CP118848">
    <property type="protein sequence ID" value="WHI59465.1"/>
    <property type="molecule type" value="Genomic_DNA"/>
</dbReference>
<dbReference type="GO" id="GO:0016491">
    <property type="term" value="F:oxidoreductase activity"/>
    <property type="evidence" value="ECO:0007669"/>
    <property type="project" value="UniProtKB-KW"/>
</dbReference>
<name>A0AAX3W267_MAMLE</name>
<evidence type="ECO:0000256" key="3">
    <source>
        <dbReference type="ARBA" id="ARBA00023002"/>
    </source>
</evidence>
<gene>
    <name evidence="5" type="ORF">PYH69_12170</name>
</gene>
<evidence type="ECO:0000256" key="1">
    <source>
        <dbReference type="ARBA" id="ARBA00001917"/>
    </source>
</evidence>
<dbReference type="InterPro" id="IPR000415">
    <property type="entry name" value="Nitroreductase-like"/>
</dbReference>
<keyword evidence="3" id="KW-0560">Oxidoreductase</keyword>
<protein>
    <submittedName>
        <fullName evidence="5">Nitroreductase family protein</fullName>
    </submittedName>
</protein>
<comment type="similarity">
    <text evidence="2">Belongs to the nitroreductase family.</text>
</comment>
<dbReference type="AlphaFoldDB" id="A0AAX3W267"/>
<accession>A0AAX3W267</accession>
<dbReference type="Pfam" id="PF00881">
    <property type="entry name" value="Nitroreductase"/>
    <property type="match status" value="1"/>
</dbReference>
<dbReference type="Proteomes" id="UP001223261">
    <property type="component" value="Chromosome"/>
</dbReference>
<dbReference type="RefSeq" id="WP_282861913.1">
    <property type="nucleotide sequence ID" value="NZ_CP118848.1"/>
</dbReference>
<dbReference type="CDD" id="cd02137">
    <property type="entry name" value="MhqN-like"/>
    <property type="match status" value="1"/>
</dbReference>
<comment type="cofactor">
    <cofactor evidence="1">
        <name>FMN</name>
        <dbReference type="ChEBI" id="CHEBI:58210"/>
    </cofactor>
</comment>
<proteinExistence type="inferred from homology"/>
<dbReference type="InterPro" id="IPR029479">
    <property type="entry name" value="Nitroreductase"/>
</dbReference>